<dbReference type="AlphaFoldDB" id="A0A0M2PNN1"/>
<accession>A0A0M2PNN1</accession>
<proteinExistence type="predicted"/>
<dbReference type="EMBL" id="AJTX02000010">
    <property type="protein sequence ID" value="KKI98225.1"/>
    <property type="molecule type" value="Genomic_DNA"/>
</dbReference>
<reference evidence="2" key="1">
    <citation type="submission" date="2012-04" db="EMBL/GenBank/DDBJ databases">
        <authorList>
            <person name="Borisov I.G."/>
            <person name="Ivanikova N.V."/>
            <person name="Pinevich A.V."/>
        </authorList>
    </citation>
    <scope>NUCLEOTIDE SEQUENCE</scope>
    <source>
        <strain evidence="2">CALU 1027</strain>
    </source>
</reference>
<feature type="region of interest" description="Disordered" evidence="1">
    <location>
        <begin position="404"/>
        <end position="427"/>
    </location>
</feature>
<feature type="compositionally biased region" description="Basic and acidic residues" evidence="1">
    <location>
        <begin position="11"/>
        <end position="51"/>
    </location>
</feature>
<evidence type="ECO:0000256" key="1">
    <source>
        <dbReference type="SAM" id="MobiDB-lite"/>
    </source>
</evidence>
<dbReference type="RefSeq" id="WP_017713363.1">
    <property type="nucleotide sequence ID" value="NZ_KB235939.1"/>
</dbReference>
<evidence type="ECO:0000313" key="3">
    <source>
        <dbReference type="Proteomes" id="UP000034681"/>
    </source>
</evidence>
<keyword evidence="3" id="KW-1185">Reference proteome</keyword>
<feature type="compositionally biased region" description="Low complexity" evidence="1">
    <location>
        <begin position="52"/>
        <end position="69"/>
    </location>
</feature>
<protein>
    <submittedName>
        <fullName evidence="2">Uncharacterized protein</fullName>
    </submittedName>
</protein>
<sequence>MSGTPKYSPAELERQRQQQLEEERRRKAAEEARLRAEAAERERRQRLENLRNRVNSQQQSVASKIQQQQSSMYPQDVTALQQRCQNQINTICQAQDESRLQNVATELNQILQDCDKAVTRKRRDDEEKKRKAEIERLQFELEELERGVGRIPASDASKFDATGQSSVQEALGAVRSALASGSPQTVQAPINHASTVVKQHTQAVSQRRAEWEKRKAEAEQIVGQIQDLVTGLKADPIVMLWHSHTMAQLENQLKQAQQAIASEQFDQPSQILAKIQAQEKQIIEEANIAQLKADKRDYITQSIVATLQDMGFAVLSIEDEHKGHPSTAKVFTATAAGRAISVNVPVEGQVWYDVDGYSKNTVSSIADGSPVAICDEAEAVLTEMHTALQQEFGIQMGEISWQGKDPNRITRTATDLSTDAKQSRGGS</sequence>
<feature type="region of interest" description="Disordered" evidence="1">
    <location>
        <begin position="1"/>
        <end position="69"/>
    </location>
</feature>
<gene>
    <name evidence="2" type="ORF">PROH_21385</name>
</gene>
<evidence type="ECO:0000313" key="2">
    <source>
        <dbReference type="EMBL" id="KKI98225.1"/>
    </source>
</evidence>
<dbReference type="Proteomes" id="UP000034681">
    <property type="component" value="Unassembled WGS sequence"/>
</dbReference>
<feature type="compositionally biased region" description="Polar residues" evidence="1">
    <location>
        <begin position="409"/>
        <end position="420"/>
    </location>
</feature>
<organism evidence="2 3">
    <name type="scientific">Prochlorothrix hollandica PCC 9006 = CALU 1027</name>
    <dbReference type="NCBI Taxonomy" id="317619"/>
    <lineage>
        <taxon>Bacteria</taxon>
        <taxon>Bacillati</taxon>
        <taxon>Cyanobacteriota</taxon>
        <taxon>Cyanophyceae</taxon>
        <taxon>Prochlorotrichales</taxon>
        <taxon>Prochlorotrichaceae</taxon>
        <taxon>Prochlorothrix</taxon>
    </lineage>
</organism>
<name>A0A0M2PNN1_PROHO</name>
<dbReference type="eggNOG" id="ENOG5033RD6">
    <property type="taxonomic scope" value="Bacteria"/>
</dbReference>
<comment type="caution">
    <text evidence="2">The sequence shown here is derived from an EMBL/GenBank/DDBJ whole genome shotgun (WGS) entry which is preliminary data.</text>
</comment>
<dbReference type="STRING" id="317619.GCA_000332315_03122"/>
<dbReference type="OrthoDB" id="581368at2"/>